<dbReference type="EMBL" id="BGPR01053172">
    <property type="protein sequence ID" value="GBO29955.1"/>
    <property type="molecule type" value="Genomic_DNA"/>
</dbReference>
<evidence type="ECO:0000313" key="1">
    <source>
        <dbReference type="EMBL" id="GBO29955.1"/>
    </source>
</evidence>
<sequence length="83" mass="9453">STRRWTILLTNAEVTVKRLSETRWSAHYEAVKPVFKCFKKTVDATEELYDALETIETRGAAQTLLPAICDSRFCAFCVYGIMS</sequence>
<accession>A0A4Y2VYG6</accession>
<name>A0A4Y2VYG6_ARAVE</name>
<proteinExistence type="predicted"/>
<dbReference type="AlphaFoldDB" id="A0A4Y2VYG6"/>
<evidence type="ECO:0000313" key="2">
    <source>
        <dbReference type="Proteomes" id="UP000499080"/>
    </source>
</evidence>
<gene>
    <name evidence="1" type="ORF">AVEN_159196_1</name>
</gene>
<reference evidence="1 2" key="1">
    <citation type="journal article" date="2019" name="Sci. Rep.">
        <title>Orb-weaving spider Araneus ventricosus genome elucidates the spidroin gene catalogue.</title>
        <authorList>
            <person name="Kono N."/>
            <person name="Nakamura H."/>
            <person name="Ohtoshi R."/>
            <person name="Moran D.A.P."/>
            <person name="Shinohara A."/>
            <person name="Yoshida Y."/>
            <person name="Fujiwara M."/>
            <person name="Mori M."/>
            <person name="Tomita M."/>
            <person name="Arakawa K."/>
        </authorList>
    </citation>
    <scope>NUCLEOTIDE SEQUENCE [LARGE SCALE GENOMIC DNA]</scope>
</reference>
<protein>
    <submittedName>
        <fullName evidence="1">Uncharacterized protein</fullName>
    </submittedName>
</protein>
<dbReference type="OrthoDB" id="10063284at2759"/>
<organism evidence="1 2">
    <name type="scientific">Araneus ventricosus</name>
    <name type="common">Orbweaver spider</name>
    <name type="synonym">Epeira ventricosa</name>
    <dbReference type="NCBI Taxonomy" id="182803"/>
    <lineage>
        <taxon>Eukaryota</taxon>
        <taxon>Metazoa</taxon>
        <taxon>Ecdysozoa</taxon>
        <taxon>Arthropoda</taxon>
        <taxon>Chelicerata</taxon>
        <taxon>Arachnida</taxon>
        <taxon>Araneae</taxon>
        <taxon>Araneomorphae</taxon>
        <taxon>Entelegynae</taxon>
        <taxon>Araneoidea</taxon>
        <taxon>Araneidae</taxon>
        <taxon>Araneus</taxon>
    </lineage>
</organism>
<dbReference type="Proteomes" id="UP000499080">
    <property type="component" value="Unassembled WGS sequence"/>
</dbReference>
<feature type="non-terminal residue" evidence="1">
    <location>
        <position position="1"/>
    </location>
</feature>
<keyword evidence="2" id="KW-1185">Reference proteome</keyword>
<comment type="caution">
    <text evidence="1">The sequence shown here is derived from an EMBL/GenBank/DDBJ whole genome shotgun (WGS) entry which is preliminary data.</text>
</comment>